<accession>A0A3P7MJW7</accession>
<evidence type="ECO:0000256" key="1">
    <source>
        <dbReference type="SAM" id="Phobius"/>
    </source>
</evidence>
<protein>
    <submittedName>
        <fullName evidence="2">Uncharacterized protein</fullName>
    </submittedName>
</protein>
<sequence>MSVDAEITKINEGIAQVHLALYKFNNQLDGILQGLNDNLNDFDAGVNNAVGAVNGVSHDVINIFTYVGHFTWILIDILFYFIIFY</sequence>
<evidence type="ECO:0000313" key="2">
    <source>
        <dbReference type="EMBL" id="VDN23617.1"/>
    </source>
</evidence>
<reference evidence="2 3" key="1">
    <citation type="submission" date="2018-11" db="EMBL/GenBank/DDBJ databases">
        <authorList>
            <consortium name="Pathogen Informatics"/>
        </authorList>
    </citation>
    <scope>NUCLEOTIDE SEQUENCE [LARGE SCALE GENOMIC DNA]</scope>
</reference>
<dbReference type="AlphaFoldDB" id="A0A3P7MJW7"/>
<keyword evidence="1" id="KW-0812">Transmembrane</keyword>
<keyword evidence="1" id="KW-1133">Transmembrane helix</keyword>
<dbReference type="EMBL" id="UYRV01107633">
    <property type="protein sequence ID" value="VDN23617.1"/>
    <property type="molecule type" value="Genomic_DNA"/>
</dbReference>
<name>A0A3P7MJW7_CYLGO</name>
<keyword evidence="1" id="KW-0472">Membrane</keyword>
<feature type="transmembrane region" description="Helical" evidence="1">
    <location>
        <begin position="63"/>
        <end position="83"/>
    </location>
</feature>
<proteinExistence type="predicted"/>
<dbReference type="Proteomes" id="UP000271889">
    <property type="component" value="Unassembled WGS sequence"/>
</dbReference>
<dbReference type="OrthoDB" id="5795195at2759"/>
<gene>
    <name evidence="2" type="ORF">CGOC_LOCUS9626</name>
</gene>
<evidence type="ECO:0000313" key="3">
    <source>
        <dbReference type="Proteomes" id="UP000271889"/>
    </source>
</evidence>
<organism evidence="2 3">
    <name type="scientific">Cylicostephanus goldi</name>
    <name type="common">Nematode worm</name>
    <dbReference type="NCBI Taxonomy" id="71465"/>
    <lineage>
        <taxon>Eukaryota</taxon>
        <taxon>Metazoa</taxon>
        <taxon>Ecdysozoa</taxon>
        <taxon>Nematoda</taxon>
        <taxon>Chromadorea</taxon>
        <taxon>Rhabditida</taxon>
        <taxon>Rhabditina</taxon>
        <taxon>Rhabditomorpha</taxon>
        <taxon>Strongyloidea</taxon>
        <taxon>Strongylidae</taxon>
        <taxon>Cylicostephanus</taxon>
    </lineage>
</organism>
<keyword evidence="3" id="KW-1185">Reference proteome</keyword>